<comment type="similarity">
    <text evidence="1 3">Belongs to the short-chain dehydrogenases/reductases (SDR) family.</text>
</comment>
<evidence type="ECO:0000256" key="1">
    <source>
        <dbReference type="ARBA" id="ARBA00006484"/>
    </source>
</evidence>
<reference evidence="4 5" key="1">
    <citation type="submission" date="2018-01" db="EMBL/GenBank/DDBJ databases">
        <title>Draft genome sequence of Nonomuraea sp. KC333.</title>
        <authorList>
            <person name="Sahin N."/>
            <person name="Saygin H."/>
            <person name="Ay H."/>
        </authorList>
    </citation>
    <scope>NUCLEOTIDE SEQUENCE [LARGE SCALE GENOMIC DNA]</scope>
    <source>
        <strain evidence="4 5">KC333</strain>
    </source>
</reference>
<protein>
    <submittedName>
        <fullName evidence="4">Short-chain dehydrogenase</fullName>
    </submittedName>
</protein>
<dbReference type="PIRSF" id="PIRSF000126">
    <property type="entry name" value="11-beta-HSD1"/>
    <property type="match status" value="1"/>
</dbReference>
<keyword evidence="5" id="KW-1185">Reference proteome</keyword>
<dbReference type="Proteomes" id="UP000249304">
    <property type="component" value="Unassembled WGS sequence"/>
</dbReference>
<dbReference type="InterPro" id="IPR036291">
    <property type="entry name" value="NAD(P)-bd_dom_sf"/>
</dbReference>
<evidence type="ECO:0000313" key="4">
    <source>
        <dbReference type="EMBL" id="PZG07587.1"/>
    </source>
</evidence>
<evidence type="ECO:0000256" key="3">
    <source>
        <dbReference type="RuleBase" id="RU000363"/>
    </source>
</evidence>
<evidence type="ECO:0000256" key="2">
    <source>
        <dbReference type="ARBA" id="ARBA00023002"/>
    </source>
</evidence>
<dbReference type="PRINTS" id="PR00081">
    <property type="entry name" value="GDHRDH"/>
</dbReference>
<dbReference type="PANTHER" id="PTHR43086:SF3">
    <property type="entry name" value="NADP-DEPENDENT 3-HYDROXY ACID DEHYDROGENASE YDFG"/>
    <property type="match status" value="1"/>
</dbReference>
<dbReference type="OrthoDB" id="9775296at2"/>
<comment type="caution">
    <text evidence="4">The sequence shown here is derived from an EMBL/GenBank/DDBJ whole genome shotgun (WGS) entry which is preliminary data.</text>
</comment>
<organism evidence="4 5">
    <name type="scientific">Nonomuraea aridisoli</name>
    <dbReference type="NCBI Taxonomy" id="2070368"/>
    <lineage>
        <taxon>Bacteria</taxon>
        <taxon>Bacillati</taxon>
        <taxon>Actinomycetota</taxon>
        <taxon>Actinomycetes</taxon>
        <taxon>Streptosporangiales</taxon>
        <taxon>Streptosporangiaceae</taxon>
        <taxon>Nonomuraea</taxon>
    </lineage>
</organism>
<dbReference type="EMBL" id="POUD01000289">
    <property type="protein sequence ID" value="PZG07587.1"/>
    <property type="molecule type" value="Genomic_DNA"/>
</dbReference>
<dbReference type="CDD" id="cd05233">
    <property type="entry name" value="SDR_c"/>
    <property type="match status" value="1"/>
</dbReference>
<dbReference type="InterPro" id="IPR002347">
    <property type="entry name" value="SDR_fam"/>
</dbReference>
<gene>
    <name evidence="4" type="ORF">C1J01_40390</name>
</gene>
<dbReference type="PRINTS" id="PR00080">
    <property type="entry name" value="SDRFAMILY"/>
</dbReference>
<dbReference type="Gene3D" id="3.40.50.720">
    <property type="entry name" value="NAD(P)-binding Rossmann-like Domain"/>
    <property type="match status" value="1"/>
</dbReference>
<dbReference type="SUPFAM" id="SSF51735">
    <property type="entry name" value="NAD(P)-binding Rossmann-fold domains"/>
    <property type="match status" value="1"/>
</dbReference>
<evidence type="ECO:0000313" key="5">
    <source>
        <dbReference type="Proteomes" id="UP000249304"/>
    </source>
</evidence>
<dbReference type="Pfam" id="PF00106">
    <property type="entry name" value="adh_short"/>
    <property type="match status" value="1"/>
</dbReference>
<dbReference type="GO" id="GO:0016491">
    <property type="term" value="F:oxidoreductase activity"/>
    <property type="evidence" value="ECO:0007669"/>
    <property type="project" value="UniProtKB-KW"/>
</dbReference>
<sequence length="278" mass="28891">MQTRQLALVTGASSGIGAEYARRLAARGWHTVLVARRGARLDELARRLRKEAGTTVETMVADLSAPGDLTRVSERAAAGDIAFLVNSAGINGYGPFADLEPGLMTKVIDVNVTALTTLTRAAVPGMLAHGHGTIVNVASQIAFAGSLPPHPLPHRAVYAGTKGFVLTFTRTLASELAGTPLRVQALAPGLVDTEFHLSRGLEPVREHDTPARPVGGIPATRVVEASLAALDAGEVICVPGLPGHDPIDRLVEAEVAIRRASRATGGGVPAQGVRGRQA</sequence>
<name>A0A2W2EDY3_9ACTN</name>
<dbReference type="AlphaFoldDB" id="A0A2W2EDY3"/>
<accession>A0A2W2EDY3</accession>
<proteinExistence type="inferred from homology"/>
<keyword evidence="2" id="KW-0560">Oxidoreductase</keyword>
<dbReference type="PANTHER" id="PTHR43086">
    <property type="entry name" value="VERY-LONG-CHAIN 3-OXOOACYL-COA REDUCTASE"/>
    <property type="match status" value="1"/>
</dbReference>